<evidence type="ECO:0000256" key="4">
    <source>
        <dbReference type="ARBA" id="ARBA00023163"/>
    </source>
</evidence>
<protein>
    <recommendedName>
        <fullName evidence="6">BHLH domain-containing protein</fullName>
    </recommendedName>
</protein>
<dbReference type="SMART" id="SM00353">
    <property type="entry name" value="HLH"/>
    <property type="match status" value="1"/>
</dbReference>
<keyword evidence="4" id="KW-0804">Transcription</keyword>
<organism evidence="7 8">
    <name type="scientific">Erythroxylum novogranatense</name>
    <dbReference type="NCBI Taxonomy" id="1862640"/>
    <lineage>
        <taxon>Eukaryota</taxon>
        <taxon>Viridiplantae</taxon>
        <taxon>Streptophyta</taxon>
        <taxon>Embryophyta</taxon>
        <taxon>Tracheophyta</taxon>
        <taxon>Spermatophyta</taxon>
        <taxon>Magnoliopsida</taxon>
        <taxon>eudicotyledons</taxon>
        <taxon>Gunneridae</taxon>
        <taxon>Pentapetalae</taxon>
        <taxon>rosids</taxon>
        <taxon>fabids</taxon>
        <taxon>Malpighiales</taxon>
        <taxon>Erythroxylaceae</taxon>
        <taxon>Erythroxylum</taxon>
    </lineage>
</organism>
<proteinExistence type="predicted"/>
<feature type="domain" description="BHLH" evidence="6">
    <location>
        <begin position="69"/>
        <end position="121"/>
    </location>
</feature>
<dbReference type="GO" id="GO:0000981">
    <property type="term" value="F:DNA-binding transcription factor activity, RNA polymerase II-specific"/>
    <property type="evidence" value="ECO:0007669"/>
    <property type="project" value="TreeGrafter"/>
</dbReference>
<dbReference type="PROSITE" id="PS50888">
    <property type="entry name" value="BHLH"/>
    <property type="match status" value="1"/>
</dbReference>
<comment type="subcellular location">
    <subcellularLocation>
        <location evidence="1">Nucleus</location>
    </subcellularLocation>
</comment>
<keyword evidence="3" id="KW-0238">DNA-binding</keyword>
<evidence type="ECO:0000256" key="1">
    <source>
        <dbReference type="ARBA" id="ARBA00004123"/>
    </source>
</evidence>
<keyword evidence="2" id="KW-0805">Transcription regulation</keyword>
<dbReference type="GO" id="GO:0010106">
    <property type="term" value="P:cellular response to iron ion starvation"/>
    <property type="evidence" value="ECO:0007669"/>
    <property type="project" value="UniProtKB-ARBA"/>
</dbReference>
<name>A0AAV8T0A5_9ROSI</name>
<evidence type="ECO:0000259" key="6">
    <source>
        <dbReference type="PROSITE" id="PS50888"/>
    </source>
</evidence>
<evidence type="ECO:0000256" key="3">
    <source>
        <dbReference type="ARBA" id="ARBA00023125"/>
    </source>
</evidence>
<comment type="caution">
    <text evidence="7">The sequence shown here is derived from an EMBL/GenBank/DDBJ whole genome shotgun (WGS) entry which is preliminary data.</text>
</comment>
<dbReference type="InterPro" id="IPR036638">
    <property type="entry name" value="HLH_DNA-bd_sf"/>
</dbReference>
<dbReference type="GO" id="GO:0090575">
    <property type="term" value="C:RNA polymerase II transcription regulator complex"/>
    <property type="evidence" value="ECO:0007669"/>
    <property type="project" value="TreeGrafter"/>
</dbReference>
<dbReference type="GO" id="GO:0046983">
    <property type="term" value="F:protein dimerization activity"/>
    <property type="evidence" value="ECO:0007669"/>
    <property type="project" value="InterPro"/>
</dbReference>
<keyword evidence="8" id="KW-1185">Reference proteome</keyword>
<dbReference type="SUPFAM" id="SSF47459">
    <property type="entry name" value="HLH, helix-loop-helix DNA-binding domain"/>
    <property type="match status" value="1"/>
</dbReference>
<evidence type="ECO:0000313" key="7">
    <source>
        <dbReference type="EMBL" id="KAJ8759973.1"/>
    </source>
</evidence>
<dbReference type="EMBL" id="JAIWQS010000007">
    <property type="protein sequence ID" value="KAJ8759973.1"/>
    <property type="molecule type" value="Genomic_DNA"/>
</dbReference>
<sequence>MQLALSPPLFPSFGWPLEDPISHEQSYNIFRDSETPESLPYFPPLSHQPELINLDPSATSFSTGDHDMAKKLNHNASERDRRKKINSLYSSLRSLLPAADKKKKLSIPATISLVLKYIPELQQQVEKLVQKKQELLTKISREDDHIINQANQGKLTHQNSSIVVSVNPLTDTEFVIQISTSKIHQTPFSEILLSLEDDGLVLVNSSSFISSDDMAFHSLHIQVEETVNLDCMALRQKLVILYQKRVPMVS</sequence>
<dbReference type="InterPro" id="IPR011598">
    <property type="entry name" value="bHLH_dom"/>
</dbReference>
<dbReference type="Gene3D" id="4.10.280.10">
    <property type="entry name" value="Helix-loop-helix DNA-binding domain"/>
    <property type="match status" value="1"/>
</dbReference>
<gene>
    <name evidence="7" type="ORF">K2173_010829</name>
</gene>
<evidence type="ECO:0000313" key="8">
    <source>
        <dbReference type="Proteomes" id="UP001159364"/>
    </source>
</evidence>
<dbReference type="InterPro" id="IPR015660">
    <property type="entry name" value="MASH1/Ascl1a-like"/>
</dbReference>
<accession>A0AAV8T0A5</accession>
<dbReference type="GO" id="GO:0000977">
    <property type="term" value="F:RNA polymerase II transcription regulatory region sequence-specific DNA binding"/>
    <property type="evidence" value="ECO:0007669"/>
    <property type="project" value="TreeGrafter"/>
</dbReference>
<dbReference type="Pfam" id="PF00010">
    <property type="entry name" value="HLH"/>
    <property type="match status" value="1"/>
</dbReference>
<dbReference type="Proteomes" id="UP001159364">
    <property type="component" value="Linkage Group LG07"/>
</dbReference>
<keyword evidence="5" id="KW-0539">Nucleus</keyword>
<reference evidence="7 8" key="1">
    <citation type="submission" date="2021-09" db="EMBL/GenBank/DDBJ databases">
        <title>Genomic insights and catalytic innovation underlie evolution of tropane alkaloids biosynthesis.</title>
        <authorList>
            <person name="Wang Y.-J."/>
            <person name="Tian T."/>
            <person name="Huang J.-P."/>
            <person name="Huang S.-X."/>
        </authorList>
    </citation>
    <scope>NUCLEOTIDE SEQUENCE [LARGE SCALE GENOMIC DNA]</scope>
    <source>
        <strain evidence="7">KIB-2018</strain>
        <tissue evidence="7">Leaf</tissue>
    </source>
</reference>
<evidence type="ECO:0000256" key="2">
    <source>
        <dbReference type="ARBA" id="ARBA00023015"/>
    </source>
</evidence>
<dbReference type="AlphaFoldDB" id="A0AAV8T0A5"/>
<dbReference type="PANTHER" id="PTHR13935">
    <property type="entry name" value="ACHAETE-SCUTE TRANSCRIPTION FACTOR-RELATED"/>
    <property type="match status" value="1"/>
</dbReference>
<dbReference type="FunFam" id="4.10.280.10:FF:000074">
    <property type="entry name" value="Transcription factor ORG2"/>
    <property type="match status" value="1"/>
</dbReference>
<evidence type="ECO:0000256" key="5">
    <source>
        <dbReference type="ARBA" id="ARBA00023242"/>
    </source>
</evidence>
<dbReference type="PANTHER" id="PTHR13935:SF41">
    <property type="entry name" value="TRANSCRIPTION FACTOR ORG2-RELATED"/>
    <property type="match status" value="1"/>
</dbReference>